<dbReference type="GO" id="GO:0007018">
    <property type="term" value="P:microtubule-based movement"/>
    <property type="evidence" value="ECO:0007669"/>
    <property type="project" value="InterPro"/>
</dbReference>
<evidence type="ECO:0000256" key="2">
    <source>
        <dbReference type="ARBA" id="ARBA00008887"/>
    </source>
</evidence>
<dbReference type="Gene3D" id="3.20.180.20">
    <property type="entry name" value="Dynein heavy chain, N-terminal domain 2"/>
    <property type="match status" value="1"/>
</dbReference>
<dbReference type="EMBL" id="LSYS01001520">
    <property type="protein sequence ID" value="OPJ88405.1"/>
    <property type="molecule type" value="Genomic_DNA"/>
</dbReference>
<keyword evidence="5" id="KW-0493">Microtubule</keyword>
<dbReference type="Pfam" id="PF12777">
    <property type="entry name" value="MT"/>
    <property type="match status" value="1"/>
</dbReference>
<dbReference type="CDD" id="cd09137">
    <property type="entry name" value="PLDc_PGS1_euk_2"/>
    <property type="match status" value="1"/>
</dbReference>
<dbReference type="GO" id="GO:0005930">
    <property type="term" value="C:axoneme"/>
    <property type="evidence" value="ECO:0007669"/>
    <property type="project" value="UniProtKB-SubCell"/>
</dbReference>
<evidence type="ECO:0000313" key="23">
    <source>
        <dbReference type="Proteomes" id="UP000190648"/>
    </source>
</evidence>
<comment type="subunit">
    <text evidence="3">Consists of at least two heavy chains and a number of intermediate and light chains.</text>
</comment>
<proteinExistence type="inferred from homology"/>
<dbReference type="InterPro" id="IPR013594">
    <property type="entry name" value="Dynein_heavy_tail"/>
</dbReference>
<dbReference type="Proteomes" id="UP000190648">
    <property type="component" value="Unassembled WGS sequence"/>
</dbReference>
<dbReference type="Pfam" id="PF12774">
    <property type="entry name" value="AAA_6"/>
    <property type="match status" value="2"/>
</dbReference>
<evidence type="ECO:0000256" key="9">
    <source>
        <dbReference type="ARBA" id="ARBA00023017"/>
    </source>
</evidence>
<dbReference type="Gene3D" id="1.20.58.1120">
    <property type="match status" value="1"/>
</dbReference>
<evidence type="ECO:0000256" key="20">
    <source>
        <dbReference type="SAM" id="MobiDB-lite"/>
    </source>
</evidence>
<evidence type="ECO:0000256" key="10">
    <source>
        <dbReference type="ARBA" id="ARBA00023054"/>
    </source>
</evidence>
<dbReference type="FunFam" id="1.20.58.1120:FF:000002">
    <property type="entry name" value="Dynein heavy chain 9, axonemal"/>
    <property type="match status" value="1"/>
</dbReference>
<dbReference type="GO" id="GO:0005874">
    <property type="term" value="C:microtubule"/>
    <property type="evidence" value="ECO:0007669"/>
    <property type="project" value="UniProtKB-KW"/>
</dbReference>
<evidence type="ECO:0000256" key="12">
    <source>
        <dbReference type="ARBA" id="ARBA00023175"/>
    </source>
</evidence>
<feature type="region of interest" description="Disordered" evidence="20">
    <location>
        <begin position="3320"/>
        <end position="3340"/>
    </location>
</feature>
<dbReference type="GO" id="GO:0003824">
    <property type="term" value="F:catalytic activity"/>
    <property type="evidence" value="ECO:0007669"/>
    <property type="project" value="InterPro"/>
</dbReference>
<name>A0A1V4KVL9_PATFA</name>
<dbReference type="FunFam" id="3.40.50.300:FF:000219">
    <property type="entry name" value="Dynein axonemal heavy chain 17"/>
    <property type="match status" value="1"/>
</dbReference>
<keyword evidence="10 19" id="KW-0175">Coiled coil</keyword>
<dbReference type="Pfam" id="PF12780">
    <property type="entry name" value="AAA_8"/>
    <property type="match status" value="1"/>
</dbReference>
<keyword evidence="9" id="KW-0243">Dynein</keyword>
<keyword evidence="12" id="KW-0505">Motor protein</keyword>
<comment type="subcellular location">
    <subcellularLocation>
        <location evidence="1">Cytoplasm</location>
        <location evidence="1">Cytoskeleton</location>
        <location evidence="1">Cilium axoneme</location>
    </subcellularLocation>
</comment>
<dbReference type="InterPro" id="IPR024743">
    <property type="entry name" value="Dynein_HC_stalk"/>
</dbReference>
<evidence type="ECO:0000256" key="14">
    <source>
        <dbReference type="ARBA" id="ARBA00023273"/>
    </source>
</evidence>
<dbReference type="Gene3D" id="1.20.920.20">
    <property type="match status" value="1"/>
</dbReference>
<dbReference type="FunFam" id="1.20.920.20:FF:000003">
    <property type="entry name" value="Dynein axonemal heavy chain 17"/>
    <property type="match status" value="1"/>
</dbReference>
<dbReference type="InterPro" id="IPR026983">
    <property type="entry name" value="DHC"/>
</dbReference>
<dbReference type="SUPFAM" id="SSF56024">
    <property type="entry name" value="Phospholipase D/nuclease"/>
    <property type="match status" value="1"/>
</dbReference>
<evidence type="ECO:0000256" key="15">
    <source>
        <dbReference type="ARBA" id="ARBA00053934"/>
    </source>
</evidence>
<dbReference type="GO" id="GO:0005524">
    <property type="term" value="F:ATP binding"/>
    <property type="evidence" value="ECO:0007669"/>
    <property type="project" value="UniProtKB-KW"/>
</dbReference>
<organism evidence="22 23">
    <name type="scientific">Patagioenas fasciata monilis</name>
    <dbReference type="NCBI Taxonomy" id="372326"/>
    <lineage>
        <taxon>Eukaryota</taxon>
        <taxon>Metazoa</taxon>
        <taxon>Chordata</taxon>
        <taxon>Craniata</taxon>
        <taxon>Vertebrata</taxon>
        <taxon>Euteleostomi</taxon>
        <taxon>Archelosauria</taxon>
        <taxon>Archosauria</taxon>
        <taxon>Dinosauria</taxon>
        <taxon>Saurischia</taxon>
        <taxon>Theropoda</taxon>
        <taxon>Coelurosauria</taxon>
        <taxon>Aves</taxon>
        <taxon>Neognathae</taxon>
        <taxon>Neoaves</taxon>
        <taxon>Columbimorphae</taxon>
        <taxon>Columbiformes</taxon>
        <taxon>Columbidae</taxon>
        <taxon>Patagioenas</taxon>
    </lineage>
</organism>
<dbReference type="Pfam" id="PF08385">
    <property type="entry name" value="DHC_N1"/>
    <property type="match status" value="1"/>
</dbReference>
<protein>
    <recommendedName>
        <fullName evidence="16">Dynein axonemal heavy chain 17</fullName>
    </recommendedName>
    <alternativeName>
        <fullName evidence="18">Axonemal beta dynein heavy chain 17</fullName>
    </alternativeName>
    <alternativeName>
        <fullName evidence="17">Ciliary dynein heavy chain 17</fullName>
    </alternativeName>
</protein>
<dbReference type="FunFam" id="1.10.287.2620:FF:000004">
    <property type="entry name" value="Dynein axonemal heavy chain 17"/>
    <property type="match status" value="1"/>
</dbReference>
<keyword evidence="11" id="KW-0969">Cilium</keyword>
<dbReference type="FunFam" id="3.20.180.20:FF:000001">
    <property type="entry name" value="Dynein axonemal heavy chain 5"/>
    <property type="match status" value="1"/>
</dbReference>
<reference evidence="22 23" key="1">
    <citation type="submission" date="2016-02" db="EMBL/GenBank/DDBJ databases">
        <title>Band-tailed pigeon sequencing and assembly.</title>
        <authorList>
            <person name="Soares A.E."/>
            <person name="Novak B.J."/>
            <person name="Rice E.S."/>
            <person name="O'Connell B."/>
            <person name="Chang D."/>
            <person name="Weber S."/>
            <person name="Shapiro B."/>
        </authorList>
    </citation>
    <scope>NUCLEOTIDE SEQUENCE [LARGE SCALE GENOMIC DNA]</scope>
    <source>
        <strain evidence="22">BTP2013</strain>
        <tissue evidence="22">Blood</tissue>
    </source>
</reference>
<evidence type="ECO:0000256" key="16">
    <source>
        <dbReference type="ARBA" id="ARBA00069445"/>
    </source>
</evidence>
<keyword evidence="6" id="KW-0677">Repeat</keyword>
<dbReference type="Pfam" id="PF08393">
    <property type="entry name" value="DHC_N2"/>
    <property type="match status" value="1"/>
</dbReference>
<dbReference type="FunFam" id="1.20.920.30:FF:000003">
    <property type="entry name" value="Dynein axonemal heavy chain 17"/>
    <property type="match status" value="1"/>
</dbReference>
<dbReference type="CDD" id="cd09135">
    <property type="entry name" value="PLDc_PGS1_euk_1"/>
    <property type="match status" value="1"/>
</dbReference>
<sequence>MAVAPDERHGLLESFATLVLRLRPDKWNKFMDSSEAAAELDEFFKQQDVRELVLGLNPAGHLQATAAFPPAIKGKGIYFVKKKEESITRENCRSALLVGDVGPSPVEQLITVMDEVVYPLLLSERSLAGWPRVVAEEVTRQAHRLRRELLAMAGKIQGKPLLPLPENLDGPDDSSAILDSLAGPVDVSVLHAIETTVIEWSHQIRDLLSKSSAQPLLEGLHPLPRAEFEFWSTRTVHLQCINDQLLSPRVTALAEILEKADSCYWRVLQGVFRDVRAGLEEAKDIDLYLQPLRILLEEMEQADYSETRNVLTPEDVLKGLQGEMDEVLGGIRLSIATIEQLFQSYRTYCCDLAPTLCPEEPQLWDFPPSLIFRRIKAFLDRLRTIEELYETAIEFLKLEKTEMGGVRGNILGSQVFQIYEEVSELIKTFSECSYDPLDPAEEQLNADFAEFQKKIEDVDRRLAALLCQGFDDCNSLASAIKLVHMFAFLLERPLIKAEVSPYYSVLLGTFKAELEDVKVLFDTQAASPGAGLALHRNMPPVAGRLKWATELQQRLEQTHRDLFAIDHPYVRVARGRGSILPCPAAAAALPLALNSVMTSTEAQLVSRKYEEMMGLLQGYREKAYEEWASGAGRDCRFTLEQPLICRDPDSSLLSVNFSKELAAVLREVKYLNFQQQQGIPDSAESLFAQRDTFQKFVDNLDLIVGWYNEVKQRLLPVELPLLEEELAAVDDRLASAEQTLFWHHEGVMEYIQETRGVLDDLQTRVQKAKLNVERITQLMEECSGDPLFERKDKKDTAFLDLDGKANALAKRYAAITDAGVKIRGMVQENAELFKADRSSQIWLDYVEYLDGMVLDGFFRLVHKTLQFLLTNMVPDEEVAPLFEVHLELSDNTVQYRPSLDTADDDSFLKLMESLLRDTYGSAARVPRLLEGQLSYETMLEEHAELSQMREEVLSLAVSAMREGIEYSASFEEQNYMWREDPAEFLQRFLALGSGPGPEEAQPEEPPAGGTPTLQMFQQEIDAYEELCQEVSEFANTELFRGWLQCNCRAFKQALLAAIRRRSQVLRQHLSNHVTTSLQELEDFIRETNVGLSKPLQEGDYDGLVEVMGHLMRVKDRQAVTDNMFGPLKETIALLSTYGDEMPEEIHLQLQELPERWDGTKKLALRAKQNTAPLQANEVNAIHKKCHQFEVRQLAFREVFRENAPFLYAAPEPYRSLKRQQKNVAAMESDLAALCQSAKLFEVLVPKYKQLKVCRRELCLLKQLWDMIVLVNTSIDDWKTTRWKEINVEQMDIDCKKFAKDIRSLDKEMRSWDAYTGLDNSVKNMITSLRAVNELQNPAIRDRHWQELMKATKVNFTMSEDTTLAELLQLNLHKFEDEVSGIVDKAIKESGMEKVLSSLDTTWSAMEFEHETHARTGILLLKSNEEMIETLEDHQTQLQNMMTSKYLAFFLQEVSSWQQKLSTTDSVINIWFELQRTWSHLESIFIGSEDIRSQLPKESELFDTIDEEFKVIVADAVKTPKVIEATNKPGLYDKLEELQKRLAVCEKALAEYLETKRLAFPRFYFVSSADLLDILSNGNEPLEVSRHLSKLFDSLAKLKFKTGADKRPLKVALGMFSGDEEYVPFDADCDLSGQVEVWLNRVLGSMRATLRSLIPEALATYEEKAREQWVFDYPAQVALTCTQIWWTTEVGMAFSKLEEGYENAIKDYNKKQITQLNTLISLLIGNLSAGDRMKIMTICTIDVHARDVVAKMILAKVESAQAFTWQSQLRHRWDEGRKHCYANICDAQLQYSYEYLGNTPRLVITPLTDRCYITLTQSLHLYMGGAPAGPAGTGKTETTKDLGRAIGTMVYVFNCSEQMDYKSCGNIYKGLAQTGAWGCFDEFNRIAVEVLSVIAVQVKCIQDAIRAKKKTFDFLGEKITLVPSVGLFITMNPGYAGRTELPENLKALFRPCAMVVPDFELICEIMLVAEGFMDAKLLARKFITLYTLCKELLSKQASMVHTAETTRVCYFMDLLMEQRRPVMLVGNAGTGKSVMMRDKLAALSTDEYFVQFVPFNFYTTSAMLQAVLEKPLEKKSGRNYGPPGARRLIYFVDDMNMPEVDKYGTVAPHTLIRQHMDHGHWYDRTKLTLKDIHNCQYVACMNPTAGSFTIDPRLQRHFCVFAVSFPGQEALLTVFSTILAQHLQLQKMPPAVQKLQPQLVAAALALHQKVASIFLPTAIKFHYIFNLRDLSNIFQGLLFSTPECLKAPVDLVRLWLHEAERVYGDKLVDEKDQTTFGRTLVDTCQKFFGELGEELLFAKPNIYFHFAQGLGDPKYLPVPSWPALNKLLGEALDGYNEVNAAMSLVLFEDAVSHICRISRILESPQGNALLVGVGGSGKQSLARLAAFISNLNVFQITLRKGYGIPDLKLDLAAQFIKAAVKNLPTVFLMTDSQVAEESFLVLINDFLASGEVPGLFQDDEVEEIISAMRTAVKLLGLPDTRENCWKLFIDKVRRQLKVILCFSPVGSTLRVRARRFPAVVNCTAIDWFHEWPEDALVSVSSRFLEETADIEPEVKVSISRFMAHVHTSVKEMSKRYLSTERRYNYTTPKTFLEQIKLYQNLLSKKRSELTAKIERLEKGLRKLQSTTSQVDDLKAKLAAQEIELKQKNEDADKLIHVVGVETQKVSKEKAIADEEELKVQAINTVVTEKQRACETDLAKAEPALVAAQEALDTLNKNNLTELKSFGSPPQAVVNVTAAVMVLTAPNGKIPKDKSWKAAKVMMGKVDAFLDALKKFDKEHIPEPCLKAFQPYQADPSFDPEFIMSKSTAAAGLCSWCLNIVRFYEVYCEVEPKRLALAEANAELAEAQEKLARIKNKIAGLNANLAALTADFQKATAEKLKCQQEADATNRVITLANRLIGGLASENVRWAESVEMLRQQENTVCGDVLLVSAFVSYVGYFTKKYRTELLEKDWVPFLGELVVPIPTTPELDPLTLLTDAADVATWSNQGLPSDRTSIENATILCNTERWPLVVDAQLQGIKWIKNKYGEDLRAIRLGQRRTHMRSSWLLLAPLLAPPVPVVTAPPCSLCPRGAHRFQWIRNLVPEFGISSSHVKVLSSPAEFYELLKVQIKSAKQRVVMASLYLGTGLLEQELVDCLEETLEKSLQAEGPSGLRVSILLDYTRGSRGRKNSRTMLIPLLQRFPEQVRVSLFHTPNLRGLLRLLIPERFNETIGLQHIKVYLFDDNVILSGANLSDLYFTNRQDRYVLLQDSPEVADFFTELVDAIGDVSLQLQRDDTVQMMEGMVHPYQGDKVAYCEIANRRVMEVINSARTRQELLHAQTFHSSQQGRSSLSQQSSGDLKPEPDTWIYPLIQMKPFGIQIDEMVTETLLTEAERDARIYLTTGYFNLTQAYMDLILGTRAEYRILLASPEVNGFFGAKGVAGAIPAAYVYIEHQFYSEVCGLQQEERVLLQEYCRAGWTFHAKGLWLYLAGSDLPCLTLIGSPNFGYRSVHRDLEAQVAIVTENKALQQQLHQEQEQLYLCSGVVSSATFEQPNRYVKLWVKLDHYDWGLRAIKSVLVVAGSLKRGDPGRAEDQVLMRALRDFNIPKIVTDDLPVFMGLIGDLFPALDVPRKRDLSFEKIIKQAVVELKLQAEESFVLKVVQLEELLQVRHSVFVIGNTGCGKSQVLRSLNRTYQIMKRRPVTVDLDPKAVTCDELFGVIHPATREWKDGLFSTAMRDLANITHKGPKWIILDGDIDPMWIESLNTVMDDNKILTLASNERIPLNPSMRLLFEISHLRTATPATVSRAGILYINPADLGWNP</sequence>
<evidence type="ECO:0000256" key="17">
    <source>
        <dbReference type="ARBA" id="ARBA00082505"/>
    </source>
</evidence>
<feature type="compositionally biased region" description="Low complexity" evidence="20">
    <location>
        <begin position="3323"/>
        <end position="3336"/>
    </location>
</feature>
<dbReference type="Pfam" id="PF17857">
    <property type="entry name" value="AAA_lid_1"/>
    <property type="match status" value="1"/>
</dbReference>
<dbReference type="Gene3D" id="1.10.8.710">
    <property type="match status" value="1"/>
</dbReference>
<evidence type="ECO:0000256" key="13">
    <source>
        <dbReference type="ARBA" id="ARBA00023212"/>
    </source>
</evidence>
<evidence type="ECO:0000256" key="5">
    <source>
        <dbReference type="ARBA" id="ARBA00022701"/>
    </source>
</evidence>
<comment type="function">
    <text evidence="15">Force generating protein component of the outer dynein arms (ODAs) in the sperm flagellum. Produces force towards the minus ends of microtubules. Dynein has ATPase activity; the force-producing power stroke is thought to occur on release of ADP. Plays a major role in sperm motility, implicated in sperm flagellar assembly and beating.</text>
</comment>
<dbReference type="InterPro" id="IPR013602">
    <property type="entry name" value="Dynein_heavy_linker"/>
</dbReference>
<dbReference type="InterPro" id="IPR001736">
    <property type="entry name" value="PLipase_D/transphosphatidylase"/>
</dbReference>
<dbReference type="Gene3D" id="3.30.870.10">
    <property type="entry name" value="Endonuclease Chain A"/>
    <property type="match status" value="2"/>
</dbReference>
<dbReference type="Pfam" id="PF12781">
    <property type="entry name" value="AAA_9"/>
    <property type="match status" value="1"/>
</dbReference>
<dbReference type="InterPro" id="IPR024317">
    <property type="entry name" value="Dynein_heavy_chain_D4_dom"/>
</dbReference>
<comment type="caution">
    <text evidence="22">The sequence shown here is derived from an EMBL/GenBank/DDBJ whole genome shotgun (WGS) entry which is preliminary data.</text>
</comment>
<evidence type="ECO:0000256" key="6">
    <source>
        <dbReference type="ARBA" id="ARBA00022737"/>
    </source>
</evidence>
<dbReference type="FunFam" id="1.20.140.100:FF:000007">
    <property type="entry name" value="Dynein axonemal heavy chain 9"/>
    <property type="match status" value="1"/>
</dbReference>
<dbReference type="STRING" id="372326.A0A1V4KVL9"/>
<dbReference type="GO" id="GO:0031514">
    <property type="term" value="C:motile cilium"/>
    <property type="evidence" value="ECO:0007669"/>
    <property type="project" value="UniProtKB-ARBA"/>
</dbReference>
<dbReference type="Gene3D" id="1.20.140.100">
    <property type="entry name" value="Dynein heavy chain, N-terminal domain 2"/>
    <property type="match status" value="1"/>
</dbReference>
<dbReference type="InterPro" id="IPR035706">
    <property type="entry name" value="AAA_9"/>
</dbReference>
<dbReference type="SUPFAM" id="SSF52540">
    <property type="entry name" value="P-loop containing nucleoside triphosphate hydrolases"/>
    <property type="match status" value="4"/>
</dbReference>
<keyword evidence="14" id="KW-0966">Cell projection</keyword>
<dbReference type="GO" id="GO:0051959">
    <property type="term" value="F:dynein light intermediate chain binding"/>
    <property type="evidence" value="ECO:0007669"/>
    <property type="project" value="InterPro"/>
</dbReference>
<accession>A0A1V4KVL9</accession>
<dbReference type="PANTHER" id="PTHR45703">
    <property type="entry name" value="DYNEIN HEAVY CHAIN"/>
    <property type="match status" value="1"/>
</dbReference>
<gene>
    <name evidence="22" type="primary">DNAH17</name>
    <name evidence="22" type="ORF">AV530_002972</name>
</gene>
<comment type="similarity">
    <text evidence="2">Belongs to the dynein heavy chain family.</text>
</comment>
<dbReference type="InterPro" id="IPR027417">
    <property type="entry name" value="P-loop_NTPase"/>
</dbReference>
<evidence type="ECO:0000259" key="21">
    <source>
        <dbReference type="PROSITE" id="PS50035"/>
    </source>
</evidence>
<dbReference type="FunFam" id="3.40.50.300:FF:000682">
    <property type="entry name" value="Dynein axonemal heavy chain 17"/>
    <property type="match status" value="1"/>
</dbReference>
<dbReference type="GO" id="GO:0045505">
    <property type="term" value="F:dynein intermediate chain binding"/>
    <property type="evidence" value="ECO:0007669"/>
    <property type="project" value="InterPro"/>
</dbReference>
<dbReference type="InterPro" id="IPR042228">
    <property type="entry name" value="Dynein_linker_3"/>
</dbReference>
<evidence type="ECO:0000256" key="18">
    <source>
        <dbReference type="ARBA" id="ARBA00082511"/>
    </source>
</evidence>
<dbReference type="GO" id="GO:0030286">
    <property type="term" value="C:dynein complex"/>
    <property type="evidence" value="ECO:0007669"/>
    <property type="project" value="UniProtKB-KW"/>
</dbReference>
<dbReference type="Gene3D" id="1.10.287.2620">
    <property type="match status" value="1"/>
</dbReference>
<dbReference type="PROSITE" id="PS50035">
    <property type="entry name" value="PLD"/>
    <property type="match status" value="1"/>
</dbReference>
<evidence type="ECO:0000256" key="8">
    <source>
        <dbReference type="ARBA" id="ARBA00022840"/>
    </source>
</evidence>
<evidence type="ECO:0000256" key="3">
    <source>
        <dbReference type="ARBA" id="ARBA00011655"/>
    </source>
</evidence>
<feature type="coiled-coil region" evidence="19">
    <location>
        <begin position="441"/>
        <end position="468"/>
    </location>
</feature>
<evidence type="ECO:0000256" key="11">
    <source>
        <dbReference type="ARBA" id="ARBA00023069"/>
    </source>
</evidence>
<feature type="coiled-coil region" evidence="19">
    <location>
        <begin position="2828"/>
        <end position="2883"/>
    </location>
</feature>
<keyword evidence="7" id="KW-0547">Nucleotide-binding</keyword>
<keyword evidence="13" id="KW-0206">Cytoskeleton</keyword>
<dbReference type="FunFam" id="3.40.50.300:FF:001810">
    <property type="entry name" value="Cytoplasmic dynein 2 heavy chain 1"/>
    <property type="match status" value="1"/>
</dbReference>
<dbReference type="InterPro" id="IPR043157">
    <property type="entry name" value="Dynein_AAA1S"/>
</dbReference>
<dbReference type="Gene3D" id="1.20.920.30">
    <property type="match status" value="1"/>
</dbReference>
<dbReference type="PANTHER" id="PTHR45703:SF4">
    <property type="entry name" value="DYNEIN AXONEMAL HEAVY CHAIN 17"/>
    <property type="match status" value="1"/>
</dbReference>
<keyword evidence="4" id="KW-0963">Cytoplasm</keyword>
<feature type="coiled-coil region" evidence="19">
    <location>
        <begin position="2605"/>
        <end position="2656"/>
    </location>
</feature>
<evidence type="ECO:0000256" key="19">
    <source>
        <dbReference type="SAM" id="Coils"/>
    </source>
</evidence>
<dbReference type="InterPro" id="IPR041589">
    <property type="entry name" value="DNAH3_AAA_lid_1"/>
</dbReference>
<feature type="coiled-coil region" evidence="19">
    <location>
        <begin position="719"/>
        <end position="778"/>
    </location>
</feature>
<keyword evidence="23" id="KW-1185">Reference proteome</keyword>
<dbReference type="InterPro" id="IPR042222">
    <property type="entry name" value="Dynein_2_N"/>
</dbReference>
<feature type="domain" description="PLD phosphodiesterase" evidence="21">
    <location>
        <begin position="3210"/>
        <end position="3236"/>
    </location>
</feature>
<evidence type="ECO:0000256" key="1">
    <source>
        <dbReference type="ARBA" id="ARBA00004430"/>
    </source>
</evidence>
<dbReference type="Gene3D" id="3.40.50.300">
    <property type="entry name" value="P-loop containing nucleotide triphosphate hydrolases"/>
    <property type="match status" value="4"/>
</dbReference>
<dbReference type="InterPro" id="IPR035699">
    <property type="entry name" value="AAA_6"/>
</dbReference>
<evidence type="ECO:0000256" key="7">
    <source>
        <dbReference type="ARBA" id="ARBA00022741"/>
    </source>
</evidence>
<dbReference type="OrthoDB" id="286107at2759"/>
<evidence type="ECO:0000313" key="22">
    <source>
        <dbReference type="EMBL" id="OPJ88405.1"/>
    </source>
</evidence>
<keyword evidence="8" id="KW-0067">ATP-binding</keyword>
<feature type="region of interest" description="Disordered" evidence="20">
    <location>
        <begin position="991"/>
        <end position="1010"/>
    </location>
</feature>
<evidence type="ECO:0000256" key="4">
    <source>
        <dbReference type="ARBA" id="ARBA00022490"/>
    </source>
</evidence>